<evidence type="ECO:0000313" key="10">
    <source>
        <dbReference type="Proteomes" id="UP000824241"/>
    </source>
</evidence>
<dbReference type="SMART" id="SM00342">
    <property type="entry name" value="HTH_ARAC"/>
    <property type="match status" value="1"/>
</dbReference>
<dbReference type="PROSITE" id="PS50110">
    <property type="entry name" value="RESPONSE_REGULATORY"/>
    <property type="match status" value="1"/>
</dbReference>
<dbReference type="SUPFAM" id="SSF52172">
    <property type="entry name" value="CheY-like"/>
    <property type="match status" value="1"/>
</dbReference>
<dbReference type="SMART" id="SM00448">
    <property type="entry name" value="REC"/>
    <property type="match status" value="1"/>
</dbReference>
<feature type="domain" description="Response regulatory" evidence="8">
    <location>
        <begin position="2"/>
        <end position="119"/>
    </location>
</feature>
<dbReference type="GO" id="GO:0000160">
    <property type="term" value="P:phosphorelay signal transduction system"/>
    <property type="evidence" value="ECO:0007669"/>
    <property type="project" value="InterPro"/>
</dbReference>
<evidence type="ECO:0000259" key="8">
    <source>
        <dbReference type="PROSITE" id="PS50110"/>
    </source>
</evidence>
<dbReference type="InterPro" id="IPR011006">
    <property type="entry name" value="CheY-like_superfamily"/>
</dbReference>
<sequence>MTILLVDDERQVLDGIRHGVDFEALGLDEVLTARSGEEAREIIEKTRVDILITDIEMADLSGLELLEWIRDSGQKILTIFCTAFRSFDYAKKAIELHAFDYFLKPVRYGELTEKLAQATRALGVSQELPPMGPDVPEEAPPAGNRRVRSAVRTVCEYIDGHLSAELTRTGLAGLVYMNPDYLGSLFKEELGVSMTMYIQSRRLDQAKVLLRETEMPISKVAETVGYDNISYFSKLFRQKVGCQPGEYRKGGGAGPGKEPHEA</sequence>
<evidence type="ECO:0000256" key="5">
    <source>
        <dbReference type="ARBA" id="ARBA00024867"/>
    </source>
</evidence>
<dbReference type="PANTHER" id="PTHR43280">
    <property type="entry name" value="ARAC-FAMILY TRANSCRIPTIONAL REGULATOR"/>
    <property type="match status" value="1"/>
</dbReference>
<dbReference type="InterPro" id="IPR020449">
    <property type="entry name" value="Tscrpt_reg_AraC-type_HTH"/>
</dbReference>
<dbReference type="PROSITE" id="PS01124">
    <property type="entry name" value="HTH_ARAC_FAMILY_2"/>
    <property type="match status" value="1"/>
</dbReference>
<dbReference type="Pfam" id="PF12833">
    <property type="entry name" value="HTH_18"/>
    <property type="match status" value="1"/>
</dbReference>
<organism evidence="9 10">
    <name type="scientific">Candidatus Faecivivens stercoravium</name>
    <dbReference type="NCBI Taxonomy" id="2840803"/>
    <lineage>
        <taxon>Bacteria</taxon>
        <taxon>Bacillati</taxon>
        <taxon>Bacillota</taxon>
        <taxon>Clostridia</taxon>
        <taxon>Eubacteriales</taxon>
        <taxon>Oscillospiraceae</taxon>
        <taxon>Oscillospiraceae incertae sedis</taxon>
        <taxon>Candidatus Faecivivens</taxon>
    </lineage>
</organism>
<keyword evidence="2" id="KW-0805">Transcription regulation</keyword>
<evidence type="ECO:0000256" key="2">
    <source>
        <dbReference type="ARBA" id="ARBA00023015"/>
    </source>
</evidence>
<accession>A0A9D1DX26</accession>
<dbReference type="EMBL" id="DVHA01000126">
    <property type="protein sequence ID" value="HIR60704.1"/>
    <property type="molecule type" value="Genomic_DNA"/>
</dbReference>
<proteinExistence type="predicted"/>
<reference evidence="9" key="2">
    <citation type="journal article" date="2021" name="PeerJ">
        <title>Extensive microbial diversity within the chicken gut microbiome revealed by metagenomics and culture.</title>
        <authorList>
            <person name="Gilroy R."/>
            <person name="Ravi A."/>
            <person name="Getino M."/>
            <person name="Pursley I."/>
            <person name="Horton D.L."/>
            <person name="Alikhan N.F."/>
            <person name="Baker D."/>
            <person name="Gharbi K."/>
            <person name="Hall N."/>
            <person name="Watson M."/>
            <person name="Adriaenssens E.M."/>
            <person name="Foster-Nyarko E."/>
            <person name="Jarju S."/>
            <person name="Secka A."/>
            <person name="Antonio M."/>
            <person name="Oren A."/>
            <person name="Chaudhuri R.R."/>
            <person name="La Ragione R."/>
            <person name="Hildebrand F."/>
            <person name="Pallen M.J."/>
        </authorList>
    </citation>
    <scope>NUCLEOTIDE SEQUENCE</scope>
    <source>
        <strain evidence="9">CHK189-12415</strain>
    </source>
</reference>
<gene>
    <name evidence="9" type="ORF">IAB37_03915</name>
</gene>
<dbReference type="Gene3D" id="3.40.50.2300">
    <property type="match status" value="1"/>
</dbReference>
<evidence type="ECO:0000313" key="9">
    <source>
        <dbReference type="EMBL" id="HIR60704.1"/>
    </source>
</evidence>
<dbReference type="AlphaFoldDB" id="A0A9D1DX26"/>
<dbReference type="InterPro" id="IPR001789">
    <property type="entry name" value="Sig_transdc_resp-reg_receiver"/>
</dbReference>
<feature type="modified residue" description="4-aspartylphosphate" evidence="6">
    <location>
        <position position="54"/>
    </location>
</feature>
<name>A0A9D1DX26_9FIRM</name>
<dbReference type="SUPFAM" id="SSF46689">
    <property type="entry name" value="Homeodomain-like"/>
    <property type="match status" value="2"/>
</dbReference>
<dbReference type="Pfam" id="PF00072">
    <property type="entry name" value="Response_reg"/>
    <property type="match status" value="1"/>
</dbReference>
<feature type="domain" description="HTH araC/xylS-type" evidence="7">
    <location>
        <begin position="152"/>
        <end position="250"/>
    </location>
</feature>
<dbReference type="InterPro" id="IPR009057">
    <property type="entry name" value="Homeodomain-like_sf"/>
</dbReference>
<protein>
    <recommendedName>
        <fullName evidence="1">Stage 0 sporulation protein A homolog</fullName>
    </recommendedName>
</protein>
<dbReference type="PANTHER" id="PTHR43280:SF2">
    <property type="entry name" value="HTH-TYPE TRANSCRIPTIONAL REGULATOR EXSA"/>
    <property type="match status" value="1"/>
</dbReference>
<dbReference type="Gene3D" id="1.10.10.60">
    <property type="entry name" value="Homeodomain-like"/>
    <property type="match status" value="2"/>
</dbReference>
<dbReference type="InterPro" id="IPR018060">
    <property type="entry name" value="HTH_AraC"/>
</dbReference>
<keyword evidence="6" id="KW-0597">Phosphoprotein</keyword>
<keyword evidence="4" id="KW-0804">Transcription</keyword>
<evidence type="ECO:0000256" key="1">
    <source>
        <dbReference type="ARBA" id="ARBA00018672"/>
    </source>
</evidence>
<dbReference type="GO" id="GO:0043565">
    <property type="term" value="F:sequence-specific DNA binding"/>
    <property type="evidence" value="ECO:0007669"/>
    <property type="project" value="InterPro"/>
</dbReference>
<evidence type="ECO:0000256" key="6">
    <source>
        <dbReference type="PROSITE-ProRule" id="PRU00169"/>
    </source>
</evidence>
<dbReference type="PRINTS" id="PR00032">
    <property type="entry name" value="HTHARAC"/>
</dbReference>
<comment type="function">
    <text evidence="5">May play the central regulatory role in sporulation. It may be an element of the effector pathway responsible for the activation of sporulation genes in response to nutritional stress. Spo0A may act in concert with spo0H (a sigma factor) to control the expression of some genes that are critical to the sporulation process.</text>
</comment>
<comment type="caution">
    <text evidence="9">The sequence shown here is derived from an EMBL/GenBank/DDBJ whole genome shotgun (WGS) entry which is preliminary data.</text>
</comment>
<evidence type="ECO:0000259" key="7">
    <source>
        <dbReference type="PROSITE" id="PS01124"/>
    </source>
</evidence>
<dbReference type="GO" id="GO:0003700">
    <property type="term" value="F:DNA-binding transcription factor activity"/>
    <property type="evidence" value="ECO:0007669"/>
    <property type="project" value="InterPro"/>
</dbReference>
<reference evidence="9" key="1">
    <citation type="submission" date="2020-10" db="EMBL/GenBank/DDBJ databases">
        <authorList>
            <person name="Gilroy R."/>
        </authorList>
    </citation>
    <scope>NUCLEOTIDE SEQUENCE</scope>
    <source>
        <strain evidence="9">CHK189-12415</strain>
    </source>
</reference>
<evidence type="ECO:0000256" key="4">
    <source>
        <dbReference type="ARBA" id="ARBA00023163"/>
    </source>
</evidence>
<dbReference type="CDD" id="cd17536">
    <property type="entry name" value="REC_YesN-like"/>
    <property type="match status" value="1"/>
</dbReference>
<evidence type="ECO:0000256" key="3">
    <source>
        <dbReference type="ARBA" id="ARBA00023125"/>
    </source>
</evidence>
<dbReference type="Proteomes" id="UP000824241">
    <property type="component" value="Unassembled WGS sequence"/>
</dbReference>
<keyword evidence="3" id="KW-0238">DNA-binding</keyword>